<dbReference type="RefSeq" id="XP_033352566.1">
    <property type="nucleotide sequence ID" value="XM_033496675.1"/>
</dbReference>
<dbReference type="GeneID" id="117235030"/>
<evidence type="ECO:0000313" key="2">
    <source>
        <dbReference type="Proteomes" id="UP000504631"/>
    </source>
</evidence>
<evidence type="ECO:0000256" key="1">
    <source>
        <dbReference type="SAM" id="SignalP"/>
    </source>
</evidence>
<keyword evidence="1" id="KW-0732">Signal</keyword>
<sequence>MYAVALLVLLVSLQQPAEPKKVIIHIPYRIKNIKHTHTIYKVVPHYHEDTKEDIEEDDKHY</sequence>
<feature type="signal peptide" evidence="1">
    <location>
        <begin position="1"/>
        <end position="19"/>
    </location>
</feature>
<dbReference type="AlphaFoldDB" id="A0A6J3KJV9"/>
<keyword evidence="2" id="KW-1185">Reference proteome</keyword>
<name>A0A6J3KJV9_9HYME</name>
<accession>A0A6J3KJV9</accession>
<feature type="chain" id="PRO_5026763140" evidence="1">
    <location>
        <begin position="20"/>
        <end position="61"/>
    </location>
</feature>
<reference evidence="3" key="1">
    <citation type="submission" date="2025-08" db="UniProtKB">
        <authorList>
            <consortium name="RefSeq"/>
        </authorList>
    </citation>
    <scope>IDENTIFICATION</scope>
    <source>
        <tissue evidence="3">Muscle</tissue>
    </source>
</reference>
<organism evidence="2 3">
    <name type="scientific">Bombus vosnesenskii</name>
    <dbReference type="NCBI Taxonomy" id="207650"/>
    <lineage>
        <taxon>Eukaryota</taxon>
        <taxon>Metazoa</taxon>
        <taxon>Ecdysozoa</taxon>
        <taxon>Arthropoda</taxon>
        <taxon>Hexapoda</taxon>
        <taxon>Insecta</taxon>
        <taxon>Pterygota</taxon>
        <taxon>Neoptera</taxon>
        <taxon>Endopterygota</taxon>
        <taxon>Hymenoptera</taxon>
        <taxon>Apocrita</taxon>
        <taxon>Aculeata</taxon>
        <taxon>Apoidea</taxon>
        <taxon>Anthophila</taxon>
        <taxon>Apidae</taxon>
        <taxon>Bombus</taxon>
        <taxon>Pyrobombus</taxon>
    </lineage>
</organism>
<protein>
    <submittedName>
        <fullName evidence="3">Uncharacterized protein LOC117235030 isoform X2</fullName>
    </submittedName>
</protein>
<gene>
    <name evidence="3" type="primary">LOC117235030</name>
</gene>
<proteinExistence type="predicted"/>
<dbReference type="Proteomes" id="UP000504631">
    <property type="component" value="Unplaced"/>
</dbReference>
<evidence type="ECO:0000313" key="3">
    <source>
        <dbReference type="RefSeq" id="XP_033352566.1"/>
    </source>
</evidence>